<evidence type="ECO:0000313" key="1">
    <source>
        <dbReference type="EMBL" id="ALS74074.1"/>
    </source>
</evidence>
<evidence type="ECO:0000313" key="2">
    <source>
        <dbReference type="Proteomes" id="UP000067683"/>
    </source>
</evidence>
<dbReference type="EMBL" id="CP013659">
    <property type="protein sequence ID" value="ALS74074.1"/>
    <property type="molecule type" value="Genomic_DNA"/>
</dbReference>
<dbReference type="Proteomes" id="UP000067683">
    <property type="component" value="Chromosome"/>
</dbReference>
<name>A0A0U2YHH1_9BACL</name>
<dbReference type="AlphaFoldDB" id="A0A0U2YHH1"/>
<protein>
    <submittedName>
        <fullName evidence="1">Uncharacterized protein</fullName>
    </submittedName>
</protein>
<organism evidence="1 2">
    <name type="scientific">Planococcus rifietoensis</name>
    <dbReference type="NCBI Taxonomy" id="200991"/>
    <lineage>
        <taxon>Bacteria</taxon>
        <taxon>Bacillati</taxon>
        <taxon>Bacillota</taxon>
        <taxon>Bacilli</taxon>
        <taxon>Bacillales</taxon>
        <taxon>Caryophanaceae</taxon>
        <taxon>Planococcus</taxon>
    </lineage>
</organism>
<dbReference type="OrthoDB" id="2426165at2"/>
<accession>A0A0U2YHH1</accession>
<sequence length="185" mass="21494">MKKKNILFLITVVVFLTLFIGVSGYVYPFSPIGYTKSVTVQHGFTDKYDSKFEEIESMLNNTNSNDIFLDQIEVTLETVDLNWLRSNEMQKVNLNQLQKMELEAQDQYQGNLGLSRGYENIDAKSLQYLNALTDGFKKAEDELQRIIYPELSSRSNIEEKVSHLPSIYYVILVNIERLVEEYQKN</sequence>
<dbReference type="KEGG" id="prt:AUC31_01865"/>
<gene>
    <name evidence="1" type="ORF">AUC31_01865</name>
</gene>
<proteinExistence type="predicted"/>
<dbReference type="RefSeq" id="WP_058380782.1">
    <property type="nucleotide sequence ID" value="NZ_CP013659.2"/>
</dbReference>
<reference evidence="1" key="1">
    <citation type="submission" date="2016-01" db="EMBL/GenBank/DDBJ databases">
        <title>Complete genome of Planococcus rifietoensis type strain M8.</title>
        <authorList>
            <person name="See-Too W.S."/>
        </authorList>
    </citation>
    <scope>NUCLEOTIDE SEQUENCE [LARGE SCALE GENOMIC DNA]</scope>
    <source>
        <strain evidence="1">M8</strain>
    </source>
</reference>
<keyword evidence="2" id="KW-1185">Reference proteome</keyword>